<dbReference type="NCBIfam" id="TIGR00369">
    <property type="entry name" value="unchar_dom_1"/>
    <property type="match status" value="1"/>
</dbReference>
<evidence type="ECO:0000259" key="2">
    <source>
        <dbReference type="Pfam" id="PF03061"/>
    </source>
</evidence>
<accession>A0AA41US31</accession>
<feature type="domain" description="Thioesterase" evidence="2">
    <location>
        <begin position="59"/>
        <end position="134"/>
    </location>
</feature>
<keyword evidence="4" id="KW-1185">Reference proteome</keyword>
<protein>
    <submittedName>
        <fullName evidence="3">PaaI family thioesterase</fullName>
    </submittedName>
</protein>
<sequence length="146" mass="15569">MNEREQFTPLSANFRAALIAKSPSVHPFWALLGMTLVDVKKGWALVRLPFGEKLTQADGIAHGGSIFAAADAAVGVALLGMIDRSETIVTLEMKINYLKPFVRGALLAEAQIVQKGARTALGEVTATTEVGDLIAKGSATYMILQK</sequence>
<dbReference type="RefSeq" id="WP_246914406.1">
    <property type="nucleotide sequence ID" value="NZ_JALJRB010000036.1"/>
</dbReference>
<keyword evidence="1" id="KW-0378">Hydrolase</keyword>
<dbReference type="PANTHER" id="PTHR42856:SF1">
    <property type="entry name" value="ACYL-COENZYME A THIOESTERASE PAAI"/>
    <property type="match status" value="1"/>
</dbReference>
<dbReference type="InterPro" id="IPR029069">
    <property type="entry name" value="HotDog_dom_sf"/>
</dbReference>
<dbReference type="AlphaFoldDB" id="A0AA41US31"/>
<comment type="caution">
    <text evidence="3">The sequence shown here is derived from an EMBL/GenBank/DDBJ whole genome shotgun (WGS) entry which is preliminary data.</text>
</comment>
<dbReference type="Pfam" id="PF03061">
    <property type="entry name" value="4HBT"/>
    <property type="match status" value="1"/>
</dbReference>
<reference evidence="3" key="1">
    <citation type="submission" date="2022-04" db="EMBL/GenBank/DDBJ databases">
        <title>Desulfatitalea alkaliphila sp. nov., a novel anaerobic sulfate-reducing bacterium isolated from terrestrial mud volcano, Taman Peninsula, Russia.</title>
        <authorList>
            <person name="Khomyakova M.A."/>
            <person name="Merkel A.Y."/>
            <person name="Slobodkin A.I."/>
        </authorList>
    </citation>
    <scope>NUCLEOTIDE SEQUENCE</scope>
    <source>
        <strain evidence="3">M08but</strain>
    </source>
</reference>
<dbReference type="Proteomes" id="UP001165427">
    <property type="component" value="Unassembled WGS sequence"/>
</dbReference>
<dbReference type="PANTHER" id="PTHR42856">
    <property type="entry name" value="ACYL-COENZYME A THIOESTERASE PAAI"/>
    <property type="match status" value="1"/>
</dbReference>
<gene>
    <name evidence="3" type="ORF">MRX98_20095</name>
</gene>
<dbReference type="SUPFAM" id="SSF54637">
    <property type="entry name" value="Thioesterase/thiol ester dehydrase-isomerase"/>
    <property type="match status" value="1"/>
</dbReference>
<dbReference type="CDD" id="cd03443">
    <property type="entry name" value="PaaI_thioesterase"/>
    <property type="match status" value="1"/>
</dbReference>
<evidence type="ECO:0000313" key="4">
    <source>
        <dbReference type="Proteomes" id="UP001165427"/>
    </source>
</evidence>
<evidence type="ECO:0000313" key="3">
    <source>
        <dbReference type="EMBL" id="MCJ8502888.1"/>
    </source>
</evidence>
<proteinExistence type="predicted"/>
<dbReference type="EMBL" id="JALJRB010000036">
    <property type="protein sequence ID" value="MCJ8502888.1"/>
    <property type="molecule type" value="Genomic_DNA"/>
</dbReference>
<dbReference type="InterPro" id="IPR006683">
    <property type="entry name" value="Thioestr_dom"/>
</dbReference>
<dbReference type="InterPro" id="IPR052723">
    <property type="entry name" value="Acyl-CoA_thioesterase_PaaI"/>
</dbReference>
<dbReference type="InterPro" id="IPR003736">
    <property type="entry name" value="PAAI_dom"/>
</dbReference>
<organism evidence="3 4">
    <name type="scientific">Desulfatitalea alkaliphila</name>
    <dbReference type="NCBI Taxonomy" id="2929485"/>
    <lineage>
        <taxon>Bacteria</taxon>
        <taxon>Pseudomonadati</taxon>
        <taxon>Thermodesulfobacteriota</taxon>
        <taxon>Desulfobacteria</taxon>
        <taxon>Desulfobacterales</taxon>
        <taxon>Desulfosarcinaceae</taxon>
        <taxon>Desulfatitalea</taxon>
    </lineage>
</organism>
<name>A0AA41US31_9BACT</name>
<dbReference type="GO" id="GO:0016289">
    <property type="term" value="F:acyl-CoA hydrolase activity"/>
    <property type="evidence" value="ECO:0007669"/>
    <property type="project" value="UniProtKB-ARBA"/>
</dbReference>
<dbReference type="Gene3D" id="3.10.129.10">
    <property type="entry name" value="Hotdog Thioesterase"/>
    <property type="match status" value="1"/>
</dbReference>
<evidence type="ECO:0000256" key="1">
    <source>
        <dbReference type="ARBA" id="ARBA00022801"/>
    </source>
</evidence>